<proteinExistence type="predicted"/>
<accession>A0ABT4QHC1</accession>
<dbReference type="Proteomes" id="UP001527882">
    <property type="component" value="Unassembled WGS sequence"/>
</dbReference>
<keyword evidence="2" id="KW-1185">Reference proteome</keyword>
<organism evidence="1 2">
    <name type="scientific">Paenibacillus gyeongsangnamensis</name>
    <dbReference type="NCBI Taxonomy" id="3388067"/>
    <lineage>
        <taxon>Bacteria</taxon>
        <taxon>Bacillati</taxon>
        <taxon>Bacillota</taxon>
        <taxon>Bacilli</taxon>
        <taxon>Bacillales</taxon>
        <taxon>Paenibacillaceae</taxon>
        <taxon>Paenibacillus</taxon>
    </lineage>
</organism>
<protein>
    <submittedName>
        <fullName evidence="1">Uncharacterized protein</fullName>
    </submittedName>
</protein>
<reference evidence="1 2" key="1">
    <citation type="submission" date="2022-12" db="EMBL/GenBank/DDBJ databases">
        <title>Draft genome sequence of Paenibacillus sp. dW9.</title>
        <authorList>
            <person name="Choi E.-W."/>
            <person name="Kim D.-U."/>
        </authorList>
    </citation>
    <scope>NUCLEOTIDE SEQUENCE [LARGE SCALE GENOMIC DNA]</scope>
    <source>
        <strain evidence="2">dW9</strain>
    </source>
</reference>
<name>A0ABT4QHC1_9BACL</name>
<sequence>MARPSSVFINCSASFAALKRRMGHAQIYVWGGPDQVSPAVVQELSKYGMVTRITNDDQVAFNTPAKNDPISASIAFAKMWDPMGMVGFDITGPGHGFTLVNINDWQGAVASAPLSHMGFHSPLILTDSEKALPAAVENYFKMVAPTFTTTPAQGPYNMTYIVGNYQKISWPEQVRVDNISEMANRRVWSQNTGGMYNN</sequence>
<evidence type="ECO:0000313" key="2">
    <source>
        <dbReference type="Proteomes" id="UP001527882"/>
    </source>
</evidence>
<dbReference type="EMBL" id="JAQAGZ010000022">
    <property type="protein sequence ID" value="MCZ8516300.1"/>
    <property type="molecule type" value="Genomic_DNA"/>
</dbReference>
<dbReference type="RefSeq" id="WP_269884828.1">
    <property type="nucleotide sequence ID" value="NZ_JAQAGZ010000022.1"/>
</dbReference>
<comment type="caution">
    <text evidence="1">The sequence shown here is derived from an EMBL/GenBank/DDBJ whole genome shotgun (WGS) entry which is preliminary data.</text>
</comment>
<evidence type="ECO:0000313" key="1">
    <source>
        <dbReference type="EMBL" id="MCZ8516300.1"/>
    </source>
</evidence>
<gene>
    <name evidence="1" type="ORF">O9H85_28695</name>
</gene>